<gene>
    <name evidence="3" type="ORF">BCR42DRAFT_417509</name>
</gene>
<reference evidence="3 4" key="1">
    <citation type="submission" date="2016-07" db="EMBL/GenBank/DDBJ databases">
        <title>Pervasive Adenine N6-methylation of Active Genes in Fungi.</title>
        <authorList>
            <consortium name="DOE Joint Genome Institute"/>
            <person name="Mondo S.J."/>
            <person name="Dannebaum R.O."/>
            <person name="Kuo R.C."/>
            <person name="Labutti K."/>
            <person name="Haridas S."/>
            <person name="Kuo A."/>
            <person name="Salamov A."/>
            <person name="Ahrendt S.R."/>
            <person name="Lipzen A."/>
            <person name="Sullivan W."/>
            <person name="Andreopoulos W.B."/>
            <person name="Clum A."/>
            <person name="Lindquist E."/>
            <person name="Daum C."/>
            <person name="Ramamoorthy G.K."/>
            <person name="Gryganskyi A."/>
            <person name="Culley D."/>
            <person name="Magnuson J.K."/>
            <person name="James T.Y."/>
            <person name="O'Malley M.A."/>
            <person name="Stajich J.E."/>
            <person name="Spatafora J.W."/>
            <person name="Visel A."/>
            <person name="Grigoriev I.V."/>
        </authorList>
    </citation>
    <scope>NUCLEOTIDE SEQUENCE [LARGE SCALE GENOMIC DNA]</scope>
    <source>
        <strain evidence="3 4">NRRL 1336</strain>
    </source>
</reference>
<dbReference type="EMBL" id="MCGE01000014">
    <property type="protein sequence ID" value="ORZ14709.1"/>
    <property type="molecule type" value="Genomic_DNA"/>
</dbReference>
<sequence>MKLNLTLLLLTFMTLIVLSHAFAIDKRGEDEDEPDEDEPDENEGGPPPPAYHPQQQQPPHKPKTEHSPPKKAKHEPETSPKQVMSVLPSAQDEATSPTSLPIFSYSATSTDLLMPTSLNDIPTSSSLDMPESTDLPPLGISSNANLSFFTPGSISTVAIALGSSMMVSFWL</sequence>
<evidence type="ECO:0000256" key="1">
    <source>
        <dbReference type="SAM" id="MobiDB-lite"/>
    </source>
</evidence>
<evidence type="ECO:0000256" key="2">
    <source>
        <dbReference type="SAM" id="SignalP"/>
    </source>
</evidence>
<feature type="chain" id="PRO_5012371818" evidence="2">
    <location>
        <begin position="22"/>
        <end position="171"/>
    </location>
</feature>
<feature type="compositionally biased region" description="Basic and acidic residues" evidence="1">
    <location>
        <begin position="62"/>
        <end position="78"/>
    </location>
</feature>
<keyword evidence="4" id="KW-1185">Reference proteome</keyword>
<proteinExistence type="predicted"/>
<feature type="region of interest" description="Disordered" evidence="1">
    <location>
        <begin position="27"/>
        <end position="99"/>
    </location>
</feature>
<comment type="caution">
    <text evidence="3">The sequence shown here is derived from an EMBL/GenBank/DDBJ whole genome shotgun (WGS) entry which is preliminary data.</text>
</comment>
<name>A0A1X2IDZ5_9FUNG</name>
<accession>A0A1X2IDZ5</accession>
<protein>
    <submittedName>
        <fullName evidence="3">Uncharacterized protein</fullName>
    </submittedName>
</protein>
<feature type="signal peptide" evidence="2">
    <location>
        <begin position="1"/>
        <end position="21"/>
    </location>
</feature>
<dbReference type="Proteomes" id="UP000193560">
    <property type="component" value="Unassembled WGS sequence"/>
</dbReference>
<evidence type="ECO:0000313" key="4">
    <source>
        <dbReference type="Proteomes" id="UP000193560"/>
    </source>
</evidence>
<feature type="compositionally biased region" description="Acidic residues" evidence="1">
    <location>
        <begin position="30"/>
        <end position="43"/>
    </location>
</feature>
<evidence type="ECO:0000313" key="3">
    <source>
        <dbReference type="EMBL" id="ORZ14709.1"/>
    </source>
</evidence>
<dbReference type="AlphaFoldDB" id="A0A1X2IDZ5"/>
<keyword evidence="2" id="KW-0732">Signal</keyword>
<organism evidence="3 4">
    <name type="scientific">Absidia repens</name>
    <dbReference type="NCBI Taxonomy" id="90262"/>
    <lineage>
        <taxon>Eukaryota</taxon>
        <taxon>Fungi</taxon>
        <taxon>Fungi incertae sedis</taxon>
        <taxon>Mucoromycota</taxon>
        <taxon>Mucoromycotina</taxon>
        <taxon>Mucoromycetes</taxon>
        <taxon>Mucorales</taxon>
        <taxon>Cunninghamellaceae</taxon>
        <taxon>Absidia</taxon>
    </lineage>
</organism>